<keyword evidence="5" id="KW-1185">Reference proteome</keyword>
<dbReference type="SUPFAM" id="SSF53474">
    <property type="entry name" value="alpha/beta-Hydrolases"/>
    <property type="match status" value="1"/>
</dbReference>
<evidence type="ECO:0000313" key="5">
    <source>
        <dbReference type="Proteomes" id="UP001152797"/>
    </source>
</evidence>
<organism evidence="2">
    <name type="scientific">Cladocopium goreaui</name>
    <dbReference type="NCBI Taxonomy" id="2562237"/>
    <lineage>
        <taxon>Eukaryota</taxon>
        <taxon>Sar</taxon>
        <taxon>Alveolata</taxon>
        <taxon>Dinophyceae</taxon>
        <taxon>Suessiales</taxon>
        <taxon>Symbiodiniaceae</taxon>
        <taxon>Cladocopium</taxon>
    </lineage>
</organism>
<gene>
    <name evidence="2" type="ORF">C1SCF055_LOCUS18556</name>
</gene>
<keyword evidence="1" id="KW-0472">Membrane</keyword>
<reference evidence="3" key="2">
    <citation type="submission" date="2024-04" db="EMBL/GenBank/DDBJ databases">
        <authorList>
            <person name="Chen Y."/>
            <person name="Shah S."/>
            <person name="Dougan E. K."/>
            <person name="Thang M."/>
            <person name="Chan C."/>
        </authorList>
    </citation>
    <scope>NUCLEOTIDE SEQUENCE [LARGE SCALE GENOMIC DNA]</scope>
</reference>
<evidence type="ECO:0000313" key="3">
    <source>
        <dbReference type="EMBL" id="CAL1145043.1"/>
    </source>
</evidence>
<dbReference type="AlphaFoldDB" id="A0A9P1FWY2"/>
<dbReference type="Gene3D" id="3.40.50.1820">
    <property type="entry name" value="alpha/beta hydrolase"/>
    <property type="match status" value="1"/>
</dbReference>
<feature type="transmembrane region" description="Helical" evidence="1">
    <location>
        <begin position="145"/>
        <end position="167"/>
    </location>
</feature>
<dbReference type="EMBL" id="CAMXCT030001615">
    <property type="protein sequence ID" value="CAL4778980.1"/>
    <property type="molecule type" value="Genomic_DNA"/>
</dbReference>
<evidence type="ECO:0000256" key="1">
    <source>
        <dbReference type="SAM" id="Phobius"/>
    </source>
</evidence>
<dbReference type="EMBL" id="CAMXCT010001615">
    <property type="protein sequence ID" value="CAI3991668.1"/>
    <property type="molecule type" value="Genomic_DNA"/>
</dbReference>
<dbReference type="Proteomes" id="UP001152797">
    <property type="component" value="Unassembled WGS sequence"/>
</dbReference>
<proteinExistence type="predicted"/>
<comment type="caution">
    <text evidence="2">The sequence shown here is derived from an EMBL/GenBank/DDBJ whole genome shotgun (WGS) entry which is preliminary data.</text>
</comment>
<dbReference type="EMBL" id="CAMXCT020001615">
    <property type="protein sequence ID" value="CAL1145043.1"/>
    <property type="molecule type" value="Genomic_DNA"/>
</dbReference>
<sequence length="508" mass="56064">MWCYDCSISRGDAATNLDVVPGDGTSGGKNSGISTIPVDLGLKEAKLKKSNSKKGDEFEAMDPKTYSSPTHELLKMKVETGRGPMSNETFRALIKSTTMRDTKLQDPELVVEQVDLNGDLRRWSCTRCCLEEADSERCDRSLWSWALRFLCFLVLCTLSFITMVAVLGNQVGDELTIEVHQEWVGTPDNLVDALRAECVDLQRQATAFIGAIEEYNRQQGFRQVTFTTRERQKQASAMYLPSTGPARVVVVHGRRQHGLSSSAQTAGYLLRLMGISSLIITDLTSVRENVSDWLADELTILGAWDYVVADPDSLLGGAVNPQEVGLIGFDFGGFSVQRAFAQEPQIPAILLDGVVHNFKVLMNAKVQEVFELVPGLQPLFTSQVQSRCELNLQKRVDEVSSLADDFAQRSTANKSYIGMMRSSEDAVIPDGATQAAELRLSAQSLPSDSILLDWTTTFSGPKSDACWEQRALHLSRTQEYQTQLCAFFSRALEVRVNCTAVGFALDAL</sequence>
<keyword evidence="1" id="KW-0812">Transmembrane</keyword>
<evidence type="ECO:0000313" key="4">
    <source>
        <dbReference type="EMBL" id="CAL4778980.1"/>
    </source>
</evidence>
<reference evidence="2" key="1">
    <citation type="submission" date="2022-10" db="EMBL/GenBank/DDBJ databases">
        <authorList>
            <person name="Chen Y."/>
            <person name="Dougan E. K."/>
            <person name="Chan C."/>
            <person name="Rhodes N."/>
            <person name="Thang M."/>
        </authorList>
    </citation>
    <scope>NUCLEOTIDE SEQUENCE</scope>
</reference>
<dbReference type="InterPro" id="IPR029058">
    <property type="entry name" value="AB_hydrolase_fold"/>
</dbReference>
<name>A0A9P1FWY2_9DINO</name>
<protein>
    <submittedName>
        <fullName evidence="4">1-alkyl-2-acetylglycerophosphocholine esterase</fullName>
    </submittedName>
</protein>
<accession>A0A9P1FWY2</accession>
<keyword evidence="1" id="KW-1133">Transmembrane helix</keyword>
<dbReference type="OrthoDB" id="421245at2759"/>
<evidence type="ECO:0000313" key="2">
    <source>
        <dbReference type="EMBL" id="CAI3991668.1"/>
    </source>
</evidence>